<dbReference type="Proteomes" id="UP000023152">
    <property type="component" value="Unassembled WGS sequence"/>
</dbReference>
<dbReference type="AlphaFoldDB" id="X6N3C6"/>
<feature type="compositionally biased region" description="Basic residues" evidence="1">
    <location>
        <begin position="125"/>
        <end position="142"/>
    </location>
</feature>
<organism evidence="2 3">
    <name type="scientific">Reticulomyxa filosa</name>
    <dbReference type="NCBI Taxonomy" id="46433"/>
    <lineage>
        <taxon>Eukaryota</taxon>
        <taxon>Sar</taxon>
        <taxon>Rhizaria</taxon>
        <taxon>Retaria</taxon>
        <taxon>Foraminifera</taxon>
        <taxon>Monothalamids</taxon>
        <taxon>Reticulomyxidae</taxon>
        <taxon>Reticulomyxa</taxon>
    </lineage>
</organism>
<accession>X6N3C6</accession>
<evidence type="ECO:0000313" key="2">
    <source>
        <dbReference type="EMBL" id="ETO19812.1"/>
    </source>
</evidence>
<evidence type="ECO:0000313" key="3">
    <source>
        <dbReference type="Proteomes" id="UP000023152"/>
    </source>
</evidence>
<feature type="compositionally biased region" description="Basic and acidic residues" evidence="1">
    <location>
        <begin position="143"/>
        <end position="152"/>
    </location>
</feature>
<feature type="compositionally biased region" description="Low complexity" evidence="1">
    <location>
        <begin position="92"/>
        <end position="110"/>
    </location>
</feature>
<keyword evidence="3" id="KW-1185">Reference proteome</keyword>
<feature type="region of interest" description="Disordered" evidence="1">
    <location>
        <begin position="212"/>
        <end position="237"/>
    </location>
</feature>
<name>X6N3C6_RETFI</name>
<comment type="caution">
    <text evidence="2">The sequence shown here is derived from an EMBL/GenBank/DDBJ whole genome shotgun (WGS) entry which is preliminary data.</text>
</comment>
<feature type="compositionally biased region" description="Acidic residues" evidence="1">
    <location>
        <begin position="214"/>
        <end position="226"/>
    </location>
</feature>
<evidence type="ECO:0000256" key="1">
    <source>
        <dbReference type="SAM" id="MobiDB-lite"/>
    </source>
</evidence>
<dbReference type="EMBL" id="ASPP01013262">
    <property type="protein sequence ID" value="ETO19812.1"/>
    <property type="molecule type" value="Genomic_DNA"/>
</dbReference>
<reference evidence="2 3" key="1">
    <citation type="journal article" date="2013" name="Curr. Biol.">
        <title>The Genome of the Foraminiferan Reticulomyxa filosa.</title>
        <authorList>
            <person name="Glockner G."/>
            <person name="Hulsmann N."/>
            <person name="Schleicher M."/>
            <person name="Noegel A.A."/>
            <person name="Eichinger L."/>
            <person name="Gallinger C."/>
            <person name="Pawlowski J."/>
            <person name="Sierra R."/>
            <person name="Euteneuer U."/>
            <person name="Pillet L."/>
            <person name="Moustafa A."/>
            <person name="Platzer M."/>
            <person name="Groth M."/>
            <person name="Szafranski K."/>
            <person name="Schliwa M."/>
        </authorList>
    </citation>
    <scope>NUCLEOTIDE SEQUENCE [LARGE SCALE GENOMIC DNA]</scope>
</reference>
<sequence>MCFVFECNGHHVSWIPSDAPLSTELDKYEWRNEFAEMKRYVLGHFRIGDVTFCNGQNKDDTIDHERDLKHIWKEMLSSSCLAVFRAIVKEPGSGSDSGTDSNSDSNSESDSNSDSDSDSDSKSASKGKGRRAKKKKIVLRRRKAEDSSKVADDVGDILSIRNRNKERPAQGRPNAEVGRIVKGHSDGLEYGIAVQEKTNKEKEDTFEQCLSDISNEDEDDDDDDDDDKKGEQKVRRHPSGIYDRHNIIFTLQELKSEDRDVPSVNKCILHPEYIGRLINYFVPNACRDNAKVIDFHCLERVQVTPIGLFGDKVETVELLMKLGVLSASLRSFMLSDKDCLAPGIHALLPFKRPKSLSPIPILLFYWPVRNAFTKNYIKRKNISCLFARVLQEVSATLCIPVSKQELIDSKVGKVEPVRTGVILDFQVKKENSNSIAISDSIVHQIDLKKTEAVTETTSALSSKAKASNPYHETAVVLTGMEMSDFYVALQCRGPTTLHFESHTFQSKQNLHAFLRDKASTYQISYRKDLPLQEKLELASVFDESIVQMYKKKCQCIYLHFFSVALCYHFFLTAEYMSHFCDCVCNKQKKKGQMSFMNKLGT</sequence>
<protein>
    <submittedName>
        <fullName evidence="2">Uncharacterized protein</fullName>
    </submittedName>
</protein>
<feature type="region of interest" description="Disordered" evidence="1">
    <location>
        <begin position="91"/>
        <end position="182"/>
    </location>
</feature>
<proteinExistence type="predicted"/>
<gene>
    <name evidence="2" type="ORF">RFI_17419</name>
</gene>